<feature type="compositionally biased region" description="Basic and acidic residues" evidence="12">
    <location>
        <begin position="250"/>
        <end position="264"/>
    </location>
</feature>
<dbReference type="Gene3D" id="2.40.30.10">
    <property type="entry name" value="Translation factors"/>
    <property type="match status" value="2"/>
</dbReference>
<keyword evidence="4 9" id="KW-0963">Cytoplasm</keyword>
<dbReference type="InterPro" id="IPR005225">
    <property type="entry name" value="Small_GTP-bd"/>
</dbReference>
<organism evidence="14 15">
    <name type="scientific">Colwellia ponticola</name>
    <dbReference type="NCBI Taxonomy" id="2304625"/>
    <lineage>
        <taxon>Bacteria</taxon>
        <taxon>Pseudomonadati</taxon>
        <taxon>Pseudomonadota</taxon>
        <taxon>Gammaproteobacteria</taxon>
        <taxon>Alteromonadales</taxon>
        <taxon>Colwelliaceae</taxon>
        <taxon>Colwellia</taxon>
    </lineage>
</organism>
<dbReference type="InterPro" id="IPR006847">
    <property type="entry name" value="IF2_N"/>
</dbReference>
<dbReference type="PANTHER" id="PTHR43381">
    <property type="entry name" value="TRANSLATION INITIATION FACTOR IF-2-RELATED"/>
    <property type="match status" value="1"/>
</dbReference>
<dbReference type="Proteomes" id="UP000307702">
    <property type="component" value="Unassembled WGS sequence"/>
</dbReference>
<dbReference type="PROSITE" id="PS51722">
    <property type="entry name" value="G_TR_2"/>
    <property type="match status" value="1"/>
</dbReference>
<dbReference type="RefSeq" id="WP_138621013.1">
    <property type="nucleotide sequence ID" value="NZ_SZVP01000003.1"/>
</dbReference>
<dbReference type="Gene3D" id="3.40.50.10050">
    <property type="entry name" value="Translation initiation factor IF- 2, domain 3"/>
    <property type="match status" value="1"/>
</dbReference>
<dbReference type="InterPro" id="IPR036925">
    <property type="entry name" value="TIF_IF2_dom3_sf"/>
</dbReference>
<dbReference type="InterPro" id="IPR015760">
    <property type="entry name" value="TIF_IF2"/>
</dbReference>
<dbReference type="FunFam" id="2.40.30.10:FF:000007">
    <property type="entry name" value="Translation initiation factor IF-2"/>
    <property type="match status" value="1"/>
</dbReference>
<evidence type="ECO:0000313" key="14">
    <source>
        <dbReference type="EMBL" id="TMM46304.1"/>
    </source>
</evidence>
<keyword evidence="6 9" id="KW-0547">Nucleotide-binding</keyword>
<dbReference type="FunFam" id="2.40.30.10:FF:000008">
    <property type="entry name" value="Translation initiation factor IF-2"/>
    <property type="match status" value="1"/>
</dbReference>
<evidence type="ECO:0000256" key="3">
    <source>
        <dbReference type="ARBA" id="ARBA00020675"/>
    </source>
</evidence>
<evidence type="ECO:0000259" key="13">
    <source>
        <dbReference type="PROSITE" id="PS51722"/>
    </source>
</evidence>
<dbReference type="PANTHER" id="PTHR43381:SF5">
    <property type="entry name" value="TR-TYPE G DOMAIN-CONTAINING PROTEIN"/>
    <property type="match status" value="1"/>
</dbReference>
<dbReference type="NCBIfam" id="TIGR00487">
    <property type="entry name" value="IF-2"/>
    <property type="match status" value="1"/>
</dbReference>
<comment type="subcellular location">
    <subcellularLocation>
        <location evidence="1 9 11">Cytoplasm</location>
    </subcellularLocation>
</comment>
<dbReference type="InterPro" id="IPR027417">
    <property type="entry name" value="P-loop_NTPase"/>
</dbReference>
<dbReference type="GO" id="GO:0003924">
    <property type="term" value="F:GTPase activity"/>
    <property type="evidence" value="ECO:0007669"/>
    <property type="project" value="UniProtKB-UniRule"/>
</dbReference>
<dbReference type="CDD" id="cd01887">
    <property type="entry name" value="IF2_eIF5B"/>
    <property type="match status" value="1"/>
</dbReference>
<dbReference type="PROSITE" id="PS01176">
    <property type="entry name" value="IF2"/>
    <property type="match status" value="1"/>
</dbReference>
<comment type="similarity">
    <text evidence="2 9 10">Belongs to the TRAFAC class translation factor GTPase superfamily. Classic translation factor GTPase family. IF-2 subfamily.</text>
</comment>
<feature type="domain" description="Tr-type G" evidence="13">
    <location>
        <begin position="389"/>
        <end position="558"/>
    </location>
</feature>
<feature type="compositionally biased region" description="Basic and acidic residues" evidence="12">
    <location>
        <begin position="171"/>
        <end position="206"/>
    </location>
</feature>
<accession>A0A8H2JPH8</accession>
<dbReference type="Pfam" id="PF04760">
    <property type="entry name" value="IF2_N"/>
    <property type="match status" value="2"/>
</dbReference>
<proteinExistence type="inferred from homology"/>
<dbReference type="HAMAP" id="MF_00100_B">
    <property type="entry name" value="IF_2_B"/>
    <property type="match status" value="1"/>
</dbReference>
<dbReference type="GO" id="GO:0005525">
    <property type="term" value="F:GTP binding"/>
    <property type="evidence" value="ECO:0007669"/>
    <property type="project" value="UniProtKB-KW"/>
</dbReference>
<evidence type="ECO:0000256" key="4">
    <source>
        <dbReference type="ARBA" id="ARBA00022490"/>
    </source>
</evidence>
<dbReference type="SUPFAM" id="SSF50447">
    <property type="entry name" value="Translation proteins"/>
    <property type="match status" value="2"/>
</dbReference>
<evidence type="ECO:0000256" key="9">
    <source>
        <dbReference type="HAMAP-Rule" id="MF_00100"/>
    </source>
</evidence>
<evidence type="ECO:0000256" key="10">
    <source>
        <dbReference type="RuleBase" id="RU000644"/>
    </source>
</evidence>
<dbReference type="CDD" id="cd03702">
    <property type="entry name" value="IF2_mtIF2_II"/>
    <property type="match status" value="1"/>
</dbReference>
<dbReference type="FunFam" id="3.40.50.10050:FF:000001">
    <property type="entry name" value="Translation initiation factor IF-2"/>
    <property type="match status" value="1"/>
</dbReference>
<evidence type="ECO:0000256" key="5">
    <source>
        <dbReference type="ARBA" id="ARBA00022540"/>
    </source>
</evidence>
<sequence length="889" mass="95835">MADITVAELAKEIGTPVERLVSQLADSGVNKSATDAITQDEKESLLGHLKKQHGDESQAKPNKLTLNRKTKSTLTMGHGSKAKSVNVEVRKKRTYVKRSDVEEEKLAEEAAKAEAAIAAAAEAKAKADAEAAAKEAENAKGVAAAKAELEEKRKAEAKLEAAAKAKNAAIEKAKKVEQVPEKIAETEESKKLRLAQEKETAAKVEAEAAAAAEAAKKLAEENEGRWKEQEAERKAKEKEVVHVTSSKYAQEAEDKVDAADETAGRRRKKKPVDRNARGGRNAKGRKQSLSSPDSLKHGFTKPVEAKLQDIRIGETISVAELANKMAKKGAEVVKAMFKLGAMATINQVIDQETAALVAEDMGFEVVLVKENALEEAVLADRKHTGEEVTRAPVVTIMGHVDHGKTSLLDHIRQAKVAHGEAGGITQHIGAYHVETGHGMITFLDTPGHAAFTAMRSRGAKATDIVVIVVAADDGVMPQTIEAIQHAQASESPIIIAVNKMDKESADPDRVKSELSQHGVLSEEWGGEVQFCHVSAKTGLGIDELLDSILLQSEVLELTAVIDKMANGVVVESKLDKGRGPVATVLVQEGTLKQGDIVLCGLEYGRVRAMRDENGKTIQSAGPSIPVEIIGLSGVPQAGDEATVVKDEKKAREVALFRQGKYRDVKLARQQKAKLENMFASMAEGDISEVNVVIKSDVQGSLEAISDSLLKLSTDEVKVRIIGSGVGAITETDAMLAAASNAIVVGFNVRADVSARKVIESEQIDLRYYSVIYSLIEEVKQAMSGMLAPEFKQEIIGLAQVRDVFKSPKIGAIAGCMVTEGLIKRSAPIRVLRDNVVIYEGELESLRRFKDDVQEVRNGTECGIGVKNYNDVRVGDQIEVFETVEIKRSL</sequence>
<name>A0A8H2JPH8_9GAMM</name>
<dbReference type="GO" id="GO:0005829">
    <property type="term" value="C:cytosol"/>
    <property type="evidence" value="ECO:0007669"/>
    <property type="project" value="TreeGrafter"/>
</dbReference>
<dbReference type="InterPro" id="IPR023115">
    <property type="entry name" value="TIF_IF2_dom3"/>
</dbReference>
<evidence type="ECO:0000256" key="6">
    <source>
        <dbReference type="ARBA" id="ARBA00022741"/>
    </source>
</evidence>
<comment type="function">
    <text evidence="9 10">One of the essential components for the initiation of protein synthesis. Protects formylmethionyl-tRNA from spontaneous hydrolysis and promotes its binding to the 30S ribosomal subunits. Also involved in the hydrolysis of GTP during the formation of the 70S ribosomal complex.</text>
</comment>
<gene>
    <name evidence="9 14" type="primary">infB</name>
    <name evidence="14" type="ORF">FCS21_04885</name>
</gene>
<dbReference type="EMBL" id="SZVP01000003">
    <property type="protein sequence ID" value="TMM46304.1"/>
    <property type="molecule type" value="Genomic_DNA"/>
</dbReference>
<dbReference type="InterPro" id="IPR000795">
    <property type="entry name" value="T_Tr_GTP-bd_dom"/>
</dbReference>
<dbReference type="NCBIfam" id="TIGR00231">
    <property type="entry name" value="small_GTP"/>
    <property type="match status" value="1"/>
</dbReference>
<keyword evidence="5 9" id="KW-0396">Initiation factor</keyword>
<evidence type="ECO:0000256" key="7">
    <source>
        <dbReference type="ARBA" id="ARBA00022917"/>
    </source>
</evidence>
<dbReference type="InterPro" id="IPR000178">
    <property type="entry name" value="TF_IF2_bacterial-like"/>
</dbReference>
<feature type="region of interest" description="Disordered" evidence="12">
    <location>
        <begin position="44"/>
        <end position="86"/>
    </location>
</feature>
<keyword evidence="8 9" id="KW-0342">GTP-binding</keyword>
<evidence type="ECO:0000256" key="1">
    <source>
        <dbReference type="ARBA" id="ARBA00004496"/>
    </source>
</evidence>
<dbReference type="InterPro" id="IPR009000">
    <property type="entry name" value="Transl_B-barrel_sf"/>
</dbReference>
<dbReference type="AlphaFoldDB" id="A0A8H2JPH8"/>
<reference evidence="14 15" key="1">
    <citation type="submission" date="2019-05" db="EMBL/GenBank/DDBJ databases">
        <title>Colwellia ponticola sp. nov., isolated from seawater.</title>
        <authorList>
            <person name="Yoon J.-H."/>
        </authorList>
    </citation>
    <scope>NUCLEOTIDE SEQUENCE [LARGE SCALE GENOMIC DNA]</scope>
    <source>
        <strain evidence="14 15">OISW-25</strain>
    </source>
</reference>
<dbReference type="InterPro" id="IPR013575">
    <property type="entry name" value="IF2_assoc_dom_bac"/>
</dbReference>
<dbReference type="Pfam" id="PF08364">
    <property type="entry name" value="IF2_assoc"/>
    <property type="match status" value="1"/>
</dbReference>
<feature type="binding site" evidence="9">
    <location>
        <begin position="398"/>
        <end position="405"/>
    </location>
    <ligand>
        <name>GTP</name>
        <dbReference type="ChEBI" id="CHEBI:37565"/>
    </ligand>
</feature>
<dbReference type="SUPFAM" id="SSF52540">
    <property type="entry name" value="P-loop containing nucleoside triphosphate hydrolases"/>
    <property type="match status" value="1"/>
</dbReference>
<evidence type="ECO:0000256" key="12">
    <source>
        <dbReference type="SAM" id="MobiDB-lite"/>
    </source>
</evidence>
<dbReference type="Pfam" id="PF00009">
    <property type="entry name" value="GTP_EFTU"/>
    <property type="match status" value="1"/>
</dbReference>
<dbReference type="OrthoDB" id="9811804at2"/>
<keyword evidence="7 9" id="KW-0648">Protein biosynthesis</keyword>
<dbReference type="GO" id="GO:0003743">
    <property type="term" value="F:translation initiation factor activity"/>
    <property type="evidence" value="ECO:0007669"/>
    <property type="project" value="UniProtKB-UniRule"/>
</dbReference>
<dbReference type="SUPFAM" id="SSF46955">
    <property type="entry name" value="Putative DNA-binding domain"/>
    <property type="match status" value="1"/>
</dbReference>
<evidence type="ECO:0000313" key="15">
    <source>
        <dbReference type="Proteomes" id="UP000307702"/>
    </source>
</evidence>
<evidence type="ECO:0000256" key="2">
    <source>
        <dbReference type="ARBA" id="ARBA00007733"/>
    </source>
</evidence>
<dbReference type="Gene3D" id="3.40.50.300">
    <property type="entry name" value="P-loop containing nucleotide triphosphate hydrolases"/>
    <property type="match status" value="1"/>
</dbReference>
<dbReference type="InterPro" id="IPR053905">
    <property type="entry name" value="EF-G-like_DII"/>
</dbReference>
<dbReference type="InterPro" id="IPR009061">
    <property type="entry name" value="DNA-bd_dom_put_sf"/>
</dbReference>
<dbReference type="Gene3D" id="3.30.56.50">
    <property type="entry name" value="Putative DNA-binding domain, N-terminal subdomain of bacterial translation initiation factor IF2"/>
    <property type="match status" value="1"/>
</dbReference>
<dbReference type="CDD" id="cd03692">
    <property type="entry name" value="mtIF2_IVc"/>
    <property type="match status" value="1"/>
</dbReference>
<dbReference type="InterPro" id="IPR004161">
    <property type="entry name" value="EFTu-like_2"/>
</dbReference>
<keyword evidence="15" id="KW-1185">Reference proteome</keyword>
<dbReference type="Pfam" id="PF22042">
    <property type="entry name" value="EF-G_D2"/>
    <property type="match status" value="1"/>
</dbReference>
<comment type="caution">
    <text evidence="14">The sequence shown here is derived from an EMBL/GenBank/DDBJ whole genome shotgun (WGS) entry which is preliminary data.</text>
</comment>
<feature type="region of interest" description="G-domain" evidence="9">
    <location>
        <begin position="392"/>
        <end position="540"/>
    </location>
</feature>
<feature type="compositionally biased region" description="Basic and acidic residues" evidence="12">
    <location>
        <begin position="214"/>
        <end position="241"/>
    </location>
</feature>
<dbReference type="FunFam" id="3.40.50.300:FF:000019">
    <property type="entry name" value="Translation initiation factor IF-2"/>
    <property type="match status" value="1"/>
</dbReference>
<dbReference type="Pfam" id="PF03144">
    <property type="entry name" value="GTP_EFTU_D2"/>
    <property type="match status" value="1"/>
</dbReference>
<feature type="binding site" evidence="9">
    <location>
        <begin position="444"/>
        <end position="448"/>
    </location>
    <ligand>
        <name>GTP</name>
        <dbReference type="ChEBI" id="CHEBI:37565"/>
    </ligand>
</feature>
<dbReference type="InterPro" id="IPR044145">
    <property type="entry name" value="IF2_II"/>
</dbReference>
<feature type="binding site" evidence="9">
    <location>
        <begin position="498"/>
        <end position="501"/>
    </location>
    <ligand>
        <name>GTP</name>
        <dbReference type="ChEBI" id="CHEBI:37565"/>
    </ligand>
</feature>
<protein>
    <recommendedName>
        <fullName evidence="3 9">Translation initiation factor IF-2</fullName>
    </recommendedName>
</protein>
<dbReference type="SUPFAM" id="SSF52156">
    <property type="entry name" value="Initiation factor IF2/eIF5b, domain 3"/>
    <property type="match status" value="1"/>
</dbReference>
<dbReference type="Pfam" id="PF11987">
    <property type="entry name" value="IF-2"/>
    <property type="match status" value="1"/>
</dbReference>
<evidence type="ECO:0000256" key="8">
    <source>
        <dbReference type="ARBA" id="ARBA00023134"/>
    </source>
</evidence>
<feature type="region of interest" description="Disordered" evidence="12">
    <location>
        <begin position="171"/>
        <end position="300"/>
    </location>
</feature>
<evidence type="ECO:0000256" key="11">
    <source>
        <dbReference type="RuleBase" id="RU000645"/>
    </source>
</evidence>